<reference evidence="2" key="1">
    <citation type="submission" date="2020-08" db="EMBL/GenBank/DDBJ databases">
        <authorList>
            <person name="Cejkova D."/>
            <person name="Kubasova T."/>
            <person name="Jahodarova E."/>
            <person name="Rychlik I."/>
        </authorList>
    </citation>
    <scope>NUCLEOTIDE SEQUENCE</scope>
    <source>
        <strain evidence="2">An559</strain>
    </source>
</reference>
<feature type="transmembrane region" description="Helical" evidence="1">
    <location>
        <begin position="30"/>
        <end position="56"/>
    </location>
</feature>
<dbReference type="RefSeq" id="WP_204443730.1">
    <property type="nucleotide sequence ID" value="NZ_JACJKY010000001.1"/>
</dbReference>
<reference evidence="2" key="2">
    <citation type="journal article" date="2021" name="Sci. Rep.">
        <title>The distribution of antibiotic resistance genes in chicken gut microbiota commensals.</title>
        <authorList>
            <person name="Juricova H."/>
            <person name="Matiasovicova J."/>
            <person name="Kubasova T."/>
            <person name="Cejkova D."/>
            <person name="Rychlik I."/>
        </authorList>
    </citation>
    <scope>NUCLEOTIDE SEQUENCE</scope>
    <source>
        <strain evidence="2">An559</strain>
    </source>
</reference>
<feature type="transmembrane region" description="Helical" evidence="1">
    <location>
        <begin position="95"/>
        <end position="114"/>
    </location>
</feature>
<dbReference type="AlphaFoldDB" id="A0A939BDC2"/>
<comment type="caution">
    <text evidence="2">The sequence shown here is derived from an EMBL/GenBank/DDBJ whole genome shotgun (WGS) entry which is preliminary data.</text>
</comment>
<gene>
    <name evidence="2" type="ORF">H6A12_00795</name>
</gene>
<sequence>MRARFLSVLSFVAGILFCFGAVIVLLNGFGAQSVVIAVSALVSLFASACFLVQYFFAKGEILRGGWTVWSIALYAVTGVLLFGCISSPLMRAADLIAAFSVFLGINRISAFLQLKKQSSQKNWASLLLGVLSALAGGIYFFLPVFAGYLLDFFIALFLILEGIYCGSIWLFAEREKNA</sequence>
<accession>A0A939BDC2</accession>
<name>A0A939BDC2_9FIRM</name>
<protein>
    <submittedName>
        <fullName evidence="2">DUF308 domain-containing protein</fullName>
    </submittedName>
</protein>
<evidence type="ECO:0000313" key="3">
    <source>
        <dbReference type="Proteomes" id="UP000774750"/>
    </source>
</evidence>
<feature type="transmembrane region" description="Helical" evidence="1">
    <location>
        <begin position="152"/>
        <end position="172"/>
    </location>
</feature>
<keyword evidence="1" id="KW-0472">Membrane</keyword>
<dbReference type="Pfam" id="PF03729">
    <property type="entry name" value="DUF308"/>
    <property type="match status" value="1"/>
</dbReference>
<dbReference type="EMBL" id="JACJKY010000001">
    <property type="protein sequence ID" value="MBM6919706.1"/>
    <property type="molecule type" value="Genomic_DNA"/>
</dbReference>
<evidence type="ECO:0000313" key="2">
    <source>
        <dbReference type="EMBL" id="MBM6919706.1"/>
    </source>
</evidence>
<feature type="transmembrane region" description="Helical" evidence="1">
    <location>
        <begin position="68"/>
        <end position="89"/>
    </location>
</feature>
<dbReference type="InterPro" id="IPR005325">
    <property type="entry name" value="DUF308_memb"/>
</dbReference>
<feature type="transmembrane region" description="Helical" evidence="1">
    <location>
        <begin position="126"/>
        <end position="146"/>
    </location>
</feature>
<keyword evidence="1" id="KW-1133">Transmembrane helix</keyword>
<dbReference type="Proteomes" id="UP000774750">
    <property type="component" value="Unassembled WGS sequence"/>
</dbReference>
<keyword evidence="3" id="KW-1185">Reference proteome</keyword>
<organism evidence="2 3">
    <name type="scientific">Merdimmobilis hominis</name>
    <dbReference type="NCBI Taxonomy" id="2897707"/>
    <lineage>
        <taxon>Bacteria</taxon>
        <taxon>Bacillati</taxon>
        <taxon>Bacillota</taxon>
        <taxon>Clostridia</taxon>
        <taxon>Eubacteriales</taxon>
        <taxon>Oscillospiraceae</taxon>
        <taxon>Merdimmobilis</taxon>
    </lineage>
</organism>
<keyword evidence="1" id="KW-0812">Transmembrane</keyword>
<proteinExistence type="predicted"/>
<evidence type="ECO:0000256" key="1">
    <source>
        <dbReference type="SAM" id="Phobius"/>
    </source>
</evidence>